<dbReference type="SUPFAM" id="SSF49785">
    <property type="entry name" value="Galactose-binding domain-like"/>
    <property type="match status" value="1"/>
</dbReference>
<feature type="domain" description="Exo-beta-D-glucosaminidase Ig-fold" evidence="7">
    <location>
        <begin position="781"/>
        <end position="885"/>
    </location>
</feature>
<keyword evidence="2 9" id="KW-0378">Hydrolase</keyword>
<sequence>MMQFNRCTAFLGLIILWCLTIAQAFGQTHKTERVVALSGPSKQRYELNSGWLCKNVKEVSRSGAELSRADFSVKNWMPATVPGTILTTLVNNSKIPDPFYGMNNTKIPDVYHTGNDHYTYWFVKDFEEKAIGNEQVWLEFRGINYKAELFLNGKKINKEKLEGMHLRHHYNITGLLAANGKNRLAVIVYPPDFPGAPNGGQGGDGTIARGLTTQYTAGWDWIQPIRDRNTGIWDKVTIEKTRMVNLKNPHIITLVPGKRLPEGPQQPAVIKVSAELENPTSKAVHGFLQYKLAGQLIRKAATLVPNQTTTVSLPDFTLQNPKLWWPNGYGKQDLYSLKLSFVSNSSELLDEEKVNVGVRQIDNIWNEHTRSMGAYVNGQKVFIKGGNWIISDAMLRFSDARYDAEIRYHKDMNLNLIRIWGGAITERPEFYNACDKYGLLVFQDFWFSGDCNGRWEDPMKKDDQWTRRNYPDNHNLVLTAAEDQIKMIRNHPSLAFWCGGNEITPPDDILLPLRDEILPRLDGTRKFFDFSNSDEMSFNDLGGNGDGPYGIQDPKSFWGNRTFPYNSEVGSVGVGDYVSLQRFIPEENMTAPQFKGKVDSVWNYHRYIGYDEHIDPYGKPKNARDFAMKAQLVNYDQYRALMEGYSSHMWDWYTGSIIWKTQNPWTALRGQMYDYYLDVNACLYGLRKGAAPLHVMMNPLDSMVSVVNNGFSTRRNLMVQASVYDMEGKNYFYSQAFNEVGASSVRKLFKMDQFLKKLDKKEEVFVLLRILDGQKAILSENIYWLPAKDGNYSGLQQMKNAALEVKATVISKGKIVVSLSNAPGNPVAFFNRIALINRETGKRILPAFFDDNYVSVLPGETKKITIEYTDESGLKKALEVYGWNVPEQKIEIN</sequence>
<dbReference type="GO" id="GO:0005975">
    <property type="term" value="P:carbohydrate metabolic process"/>
    <property type="evidence" value="ECO:0007669"/>
    <property type="project" value="InterPro"/>
</dbReference>
<reference evidence="10" key="1">
    <citation type="submission" date="2016-10" db="EMBL/GenBank/DDBJ databases">
        <authorList>
            <person name="Varghese N."/>
            <person name="Submissions S."/>
        </authorList>
    </citation>
    <scope>NUCLEOTIDE SEQUENCE [LARGE SCALE GENOMIC DNA]</scope>
    <source>
        <strain evidence="10">DSM 19110</strain>
    </source>
</reference>
<feature type="domain" description="Beta-mannosidase-like galactose-binding" evidence="8">
    <location>
        <begin position="74"/>
        <end position="233"/>
    </location>
</feature>
<dbReference type="RefSeq" id="WP_245723904.1">
    <property type="nucleotide sequence ID" value="NZ_FNGY01000008.1"/>
</dbReference>
<evidence type="ECO:0000259" key="6">
    <source>
        <dbReference type="Pfam" id="PF02836"/>
    </source>
</evidence>
<proteinExistence type="inferred from homology"/>
<dbReference type="PANTHER" id="PTHR43536:SF1">
    <property type="entry name" value="MANNOSYLGLYCOPROTEIN ENDO-BETA-MANNOSIDASE"/>
    <property type="match status" value="1"/>
</dbReference>
<feature type="chain" id="PRO_5010259841" evidence="4">
    <location>
        <begin position="25"/>
        <end position="893"/>
    </location>
</feature>
<evidence type="ECO:0000313" key="9">
    <source>
        <dbReference type="EMBL" id="SDN57142.1"/>
    </source>
</evidence>
<dbReference type="AlphaFoldDB" id="A0A1H0CH29"/>
<evidence type="ECO:0000259" key="7">
    <source>
        <dbReference type="Pfam" id="PF18368"/>
    </source>
</evidence>
<dbReference type="InterPro" id="IPR013783">
    <property type="entry name" value="Ig-like_fold"/>
</dbReference>
<organism evidence="9 10">
    <name type="scientific">Pedobacter steynii</name>
    <dbReference type="NCBI Taxonomy" id="430522"/>
    <lineage>
        <taxon>Bacteria</taxon>
        <taxon>Pseudomonadati</taxon>
        <taxon>Bacteroidota</taxon>
        <taxon>Sphingobacteriia</taxon>
        <taxon>Sphingobacteriales</taxon>
        <taxon>Sphingobacteriaceae</taxon>
        <taxon>Pedobacter</taxon>
    </lineage>
</organism>
<evidence type="ECO:0000259" key="8">
    <source>
        <dbReference type="Pfam" id="PF22666"/>
    </source>
</evidence>
<accession>A0A1H0CH29</accession>
<keyword evidence="3" id="KW-0326">Glycosidase</keyword>
<dbReference type="GO" id="GO:0004553">
    <property type="term" value="F:hydrolase activity, hydrolyzing O-glycosyl compounds"/>
    <property type="evidence" value="ECO:0007669"/>
    <property type="project" value="InterPro"/>
</dbReference>
<feature type="domain" description="Glycoside hydrolase family 2 immunoglobulin-like beta-sandwich" evidence="5">
    <location>
        <begin position="268"/>
        <end position="359"/>
    </location>
</feature>
<dbReference type="Pfam" id="PF18368">
    <property type="entry name" value="Ig_GlcNase"/>
    <property type="match status" value="1"/>
</dbReference>
<evidence type="ECO:0000259" key="5">
    <source>
        <dbReference type="Pfam" id="PF00703"/>
    </source>
</evidence>
<dbReference type="PANTHER" id="PTHR43536">
    <property type="entry name" value="MANNOSYLGLYCOPROTEIN ENDO-BETA-MANNOSIDASE"/>
    <property type="match status" value="1"/>
</dbReference>
<evidence type="ECO:0000256" key="1">
    <source>
        <dbReference type="ARBA" id="ARBA00007401"/>
    </source>
</evidence>
<comment type="similarity">
    <text evidence="1">Belongs to the glycosyl hydrolase 2 family.</text>
</comment>
<dbReference type="InterPro" id="IPR054593">
    <property type="entry name" value="Beta-mannosidase-like_N2"/>
</dbReference>
<dbReference type="InterPro" id="IPR008979">
    <property type="entry name" value="Galactose-bd-like_sf"/>
</dbReference>
<keyword evidence="10" id="KW-1185">Reference proteome</keyword>
<name>A0A1H0CH29_9SPHI</name>
<dbReference type="EMBL" id="FNGY01000008">
    <property type="protein sequence ID" value="SDN57142.1"/>
    <property type="molecule type" value="Genomic_DNA"/>
</dbReference>
<dbReference type="Pfam" id="PF02836">
    <property type="entry name" value="Glyco_hydro_2_C"/>
    <property type="match status" value="1"/>
</dbReference>
<dbReference type="InterPro" id="IPR017853">
    <property type="entry name" value="GH"/>
</dbReference>
<dbReference type="InterPro" id="IPR006102">
    <property type="entry name" value="Ig-like_GH2"/>
</dbReference>
<evidence type="ECO:0000256" key="2">
    <source>
        <dbReference type="ARBA" id="ARBA00022801"/>
    </source>
</evidence>
<dbReference type="Pfam" id="PF00703">
    <property type="entry name" value="Glyco_hydro_2"/>
    <property type="match status" value="1"/>
</dbReference>
<dbReference type="InterPro" id="IPR041351">
    <property type="entry name" value="Ig_GlcNase"/>
</dbReference>
<feature type="signal peptide" evidence="4">
    <location>
        <begin position="1"/>
        <end position="24"/>
    </location>
</feature>
<feature type="domain" description="Glycoside hydrolase family 2 catalytic" evidence="6">
    <location>
        <begin position="425"/>
        <end position="503"/>
    </location>
</feature>
<dbReference type="Pfam" id="PF22666">
    <property type="entry name" value="Glyco_hydro_2_N2"/>
    <property type="match status" value="1"/>
</dbReference>
<keyword evidence="4" id="KW-0732">Signal</keyword>
<dbReference type="SUPFAM" id="SSF49303">
    <property type="entry name" value="beta-Galactosidase/glucuronidase domain"/>
    <property type="match status" value="3"/>
</dbReference>
<dbReference type="InterPro" id="IPR043534">
    <property type="entry name" value="EBDG/EBM"/>
</dbReference>
<dbReference type="Gene3D" id="2.60.40.10">
    <property type="entry name" value="Immunoglobulins"/>
    <property type="match status" value="3"/>
</dbReference>
<dbReference type="SUPFAM" id="SSF51445">
    <property type="entry name" value="(Trans)glycosidases"/>
    <property type="match status" value="1"/>
</dbReference>
<evidence type="ECO:0000256" key="3">
    <source>
        <dbReference type="ARBA" id="ARBA00023295"/>
    </source>
</evidence>
<dbReference type="Gene3D" id="3.20.20.80">
    <property type="entry name" value="Glycosidases"/>
    <property type="match status" value="1"/>
</dbReference>
<evidence type="ECO:0000256" key="4">
    <source>
        <dbReference type="SAM" id="SignalP"/>
    </source>
</evidence>
<dbReference type="Gene3D" id="2.60.120.260">
    <property type="entry name" value="Galactose-binding domain-like"/>
    <property type="match status" value="1"/>
</dbReference>
<gene>
    <name evidence="9" type="ORF">SAMN05421820_108116</name>
</gene>
<dbReference type="Proteomes" id="UP000183200">
    <property type="component" value="Unassembled WGS sequence"/>
</dbReference>
<dbReference type="InterPro" id="IPR006103">
    <property type="entry name" value="Glyco_hydro_2_cat"/>
</dbReference>
<evidence type="ECO:0000313" key="10">
    <source>
        <dbReference type="Proteomes" id="UP000183200"/>
    </source>
</evidence>
<protein>
    <submittedName>
        <fullName evidence="9">Glycosyl hydrolases family 2, TIM barrel domain</fullName>
    </submittedName>
</protein>
<dbReference type="InterPro" id="IPR036156">
    <property type="entry name" value="Beta-gal/glucu_dom_sf"/>
</dbReference>